<dbReference type="RefSeq" id="WP_245867447.1">
    <property type="nucleotide sequence ID" value="NZ_CP155573.1"/>
</dbReference>
<dbReference type="EC" id="2.1.1.-" evidence="4"/>
<comment type="function">
    <text evidence="4">Catalyzes the methylation of 5-hydroxyuridine (ho5U) to form 5-methoxyuridine (mo5U) at position 34 in tRNAs.</text>
</comment>
<dbReference type="InterPro" id="IPR029063">
    <property type="entry name" value="SAM-dependent_MTases_sf"/>
</dbReference>
<dbReference type="Gene3D" id="3.40.50.150">
    <property type="entry name" value="Vaccinia Virus protein VP39"/>
    <property type="match status" value="1"/>
</dbReference>
<dbReference type="SUPFAM" id="SSF53335">
    <property type="entry name" value="S-adenosyl-L-methionine-dependent methyltransferases"/>
    <property type="match status" value="1"/>
</dbReference>
<comment type="subunit">
    <text evidence="4">Homodimer.</text>
</comment>
<keyword evidence="3 4" id="KW-0949">S-adenosyl-L-methionine</keyword>
<evidence type="ECO:0000313" key="5">
    <source>
        <dbReference type="EMBL" id="XFO66629.1"/>
    </source>
</evidence>
<dbReference type="PANTHER" id="PTHR43836:SF2">
    <property type="entry name" value="CATECHOL O-METHYLTRANSFERASE 1-RELATED"/>
    <property type="match status" value="1"/>
</dbReference>
<keyword evidence="4" id="KW-0479">Metal-binding</keyword>
<evidence type="ECO:0000256" key="1">
    <source>
        <dbReference type="ARBA" id="ARBA00022603"/>
    </source>
</evidence>
<feature type="binding site" evidence="4">
    <location>
        <position position="54"/>
    </location>
    <ligand>
        <name>S-adenosyl-L-methionine</name>
        <dbReference type="ChEBI" id="CHEBI:59789"/>
    </ligand>
</feature>
<evidence type="ECO:0000313" key="6">
    <source>
        <dbReference type="Proteomes" id="UP000216752"/>
    </source>
</evidence>
<feature type="binding site" evidence="4">
    <location>
        <position position="118"/>
    </location>
    <ligand>
        <name>Mg(2+)</name>
        <dbReference type="ChEBI" id="CHEBI:18420"/>
    </ligand>
</feature>
<dbReference type="Pfam" id="PF01596">
    <property type="entry name" value="Methyltransf_3"/>
    <property type="match status" value="1"/>
</dbReference>
<feature type="binding site" evidence="4">
    <location>
        <position position="24"/>
    </location>
    <ligand>
        <name>S-adenosyl-L-methionine</name>
        <dbReference type="ChEBI" id="CHEBI:59789"/>
    </ligand>
</feature>
<dbReference type="CDD" id="cd02440">
    <property type="entry name" value="AdoMet_MTases"/>
    <property type="match status" value="1"/>
</dbReference>
<dbReference type="Proteomes" id="UP000216752">
    <property type="component" value="Chromosome"/>
</dbReference>
<keyword evidence="2 4" id="KW-0808">Transferase</keyword>
<feature type="binding site" evidence="4">
    <location>
        <position position="72"/>
    </location>
    <ligand>
        <name>S-adenosyl-L-methionine</name>
        <dbReference type="ChEBI" id="CHEBI:59789"/>
    </ligand>
</feature>
<comment type="catalytic activity">
    <reaction evidence="4">
        <text>5-hydroxyuridine(34) in tRNA + S-adenosyl-L-methionine = 5-methoxyuridine(34) in tRNA + S-adenosyl-L-homocysteine + H(+)</text>
        <dbReference type="Rhea" id="RHEA:60524"/>
        <dbReference type="Rhea" id="RHEA-COMP:13381"/>
        <dbReference type="Rhea" id="RHEA-COMP:15591"/>
        <dbReference type="ChEBI" id="CHEBI:15378"/>
        <dbReference type="ChEBI" id="CHEBI:57856"/>
        <dbReference type="ChEBI" id="CHEBI:59789"/>
        <dbReference type="ChEBI" id="CHEBI:136877"/>
        <dbReference type="ChEBI" id="CHEBI:143860"/>
    </reaction>
</comment>
<feature type="binding site" evidence="4">
    <location>
        <position position="118"/>
    </location>
    <ligand>
        <name>S-adenosyl-L-methionine</name>
        <dbReference type="ChEBI" id="CHEBI:59789"/>
    </ligand>
</feature>
<proteinExistence type="inferred from homology"/>
<accession>A0ABZ3IMF9</accession>
<sequence length="204" mass="22265">MRDNFITLLSEMEGYAIAHNVPIINRESGQLLQAVTATTTPRSVLEIGTAIGYSTLLIAANIAPGGKITTLEQDEDRILVARQFLAQAGVLDQIEIIAGNAGEVVSGLTGSFDLVFIDAAKGQYLDYLYKVMDKLSPGAIVIADNVLFRGWVLDNQATPRRFRTIVKRLKAYLDFVTNDARFDTVVHQTGDGMAVSRYQGEANI</sequence>
<dbReference type="HAMAP" id="MF_02217">
    <property type="entry name" value="TrmR_methyltr"/>
    <property type="match status" value="1"/>
</dbReference>
<protein>
    <recommendedName>
        <fullName evidence="4">tRNA 5-hydroxyuridine methyltransferase</fullName>
        <ecNumber evidence="4">2.1.1.-</ecNumber>
    </recommendedName>
    <alternativeName>
        <fullName evidence="4">ho5U methyltransferase</fullName>
    </alternativeName>
</protein>
<keyword evidence="4" id="KW-0460">Magnesium</keyword>
<comment type="similarity">
    <text evidence="4">Belongs to the class I-like SAM-binding methyltransferase superfamily. Cation-dependent O-methyltransferase family.</text>
</comment>
<feature type="binding site" evidence="4">
    <location>
        <position position="144"/>
    </location>
    <ligand>
        <name>Mg(2+)</name>
        <dbReference type="ChEBI" id="CHEBI:18420"/>
    </ligand>
</feature>
<dbReference type="GO" id="GO:0008168">
    <property type="term" value="F:methyltransferase activity"/>
    <property type="evidence" value="ECO:0007669"/>
    <property type="project" value="UniProtKB-KW"/>
</dbReference>
<dbReference type="EMBL" id="CP155573">
    <property type="protein sequence ID" value="XFO66629.1"/>
    <property type="molecule type" value="Genomic_DNA"/>
</dbReference>
<comment type="caution">
    <text evidence="4">Lacks conserved residue(s) required for the propagation of feature annotation.</text>
</comment>
<dbReference type="GO" id="GO:0032259">
    <property type="term" value="P:methylation"/>
    <property type="evidence" value="ECO:0007669"/>
    <property type="project" value="UniProtKB-KW"/>
</dbReference>
<keyword evidence="6" id="KW-1185">Reference proteome</keyword>
<gene>
    <name evidence="4 5" type="primary">trmR</name>
    <name evidence="5" type="ORF">SPSIL_027880</name>
</gene>
<dbReference type="PROSITE" id="PS51682">
    <property type="entry name" value="SAM_OMT_I"/>
    <property type="match status" value="1"/>
</dbReference>
<keyword evidence="4" id="KW-0819">tRNA processing</keyword>
<reference evidence="5" key="1">
    <citation type="submission" date="2024-05" db="EMBL/GenBank/DDBJ databases">
        <title>Isolation and characterization of Sporomusa carbonis sp. nov., a carboxydotrophic hydrogenogen in the genus of Sporomusa isolated from a charcoal burning pile.</title>
        <authorList>
            <person name="Boeer T."/>
            <person name="Rosenbaum F."/>
            <person name="Eysell L."/>
            <person name="Mueller V."/>
            <person name="Daniel R."/>
            <person name="Poehlein A."/>
        </authorList>
    </citation>
    <scope>NUCLEOTIDE SEQUENCE [LARGE SCALE GENOMIC DNA]</scope>
    <source>
        <strain evidence="5">DSM 10669</strain>
    </source>
</reference>
<keyword evidence="1 4" id="KW-0489">Methyltransferase</keyword>
<evidence type="ECO:0000256" key="2">
    <source>
        <dbReference type="ARBA" id="ARBA00022679"/>
    </source>
</evidence>
<dbReference type="PANTHER" id="PTHR43836">
    <property type="entry name" value="CATECHOL O-METHYLTRANSFERASE 1-RELATED"/>
    <property type="match status" value="1"/>
</dbReference>
<evidence type="ECO:0000256" key="3">
    <source>
        <dbReference type="ARBA" id="ARBA00022691"/>
    </source>
</evidence>
<organism evidence="5 6">
    <name type="scientific">Sporomusa silvacetica DSM 10669</name>
    <dbReference type="NCBI Taxonomy" id="1123289"/>
    <lineage>
        <taxon>Bacteria</taxon>
        <taxon>Bacillati</taxon>
        <taxon>Bacillota</taxon>
        <taxon>Negativicutes</taxon>
        <taxon>Selenomonadales</taxon>
        <taxon>Sporomusaceae</taxon>
        <taxon>Sporomusa</taxon>
    </lineage>
</organism>
<feature type="binding site" evidence="4">
    <location>
        <position position="145"/>
    </location>
    <ligand>
        <name>Mg(2+)</name>
        <dbReference type="ChEBI" id="CHEBI:18420"/>
    </ligand>
</feature>
<dbReference type="InterPro" id="IPR043675">
    <property type="entry name" value="TrmR_methyltr"/>
</dbReference>
<dbReference type="InterPro" id="IPR002935">
    <property type="entry name" value="SAM_O-MeTrfase"/>
</dbReference>
<name>A0ABZ3IMF9_9FIRM</name>
<evidence type="ECO:0000256" key="4">
    <source>
        <dbReference type="HAMAP-Rule" id="MF_02217"/>
    </source>
</evidence>